<dbReference type="GO" id="GO:0032259">
    <property type="term" value="P:methylation"/>
    <property type="evidence" value="ECO:0007669"/>
    <property type="project" value="UniProtKB-KW"/>
</dbReference>
<evidence type="ECO:0000259" key="2">
    <source>
        <dbReference type="Pfam" id="PF01571"/>
    </source>
</evidence>
<organism evidence="3 4">
    <name type="scientific">Cryptosporangium aurantiacum</name>
    <dbReference type="NCBI Taxonomy" id="134849"/>
    <lineage>
        <taxon>Bacteria</taxon>
        <taxon>Bacillati</taxon>
        <taxon>Actinomycetota</taxon>
        <taxon>Actinomycetes</taxon>
        <taxon>Cryptosporangiales</taxon>
        <taxon>Cryptosporangiaceae</taxon>
        <taxon>Cryptosporangium</taxon>
    </lineage>
</organism>
<keyword evidence="4" id="KW-1185">Reference proteome</keyword>
<dbReference type="STRING" id="134849.SAMN05443668_13016"/>
<reference evidence="3 4" key="1">
    <citation type="submission" date="2016-11" db="EMBL/GenBank/DDBJ databases">
        <authorList>
            <person name="Jaros S."/>
            <person name="Januszkiewicz K."/>
            <person name="Wedrychowicz H."/>
        </authorList>
    </citation>
    <scope>NUCLEOTIDE SEQUENCE [LARGE SCALE GENOMIC DNA]</scope>
    <source>
        <strain evidence="3 4">DSM 46144</strain>
    </source>
</reference>
<evidence type="ECO:0000313" key="4">
    <source>
        <dbReference type="Proteomes" id="UP000184440"/>
    </source>
</evidence>
<dbReference type="Proteomes" id="UP000184440">
    <property type="component" value="Unassembled WGS sequence"/>
</dbReference>
<dbReference type="InterPro" id="IPR028896">
    <property type="entry name" value="GcvT/YgfZ/DmdA"/>
</dbReference>
<keyword evidence="3" id="KW-0808">Transferase</keyword>
<dbReference type="PIRSF" id="PIRSF006487">
    <property type="entry name" value="GcvT"/>
    <property type="match status" value="1"/>
</dbReference>
<name>A0A1M7RNM7_9ACTN</name>
<keyword evidence="3" id="KW-0489">Methyltransferase</keyword>
<dbReference type="InterPro" id="IPR027266">
    <property type="entry name" value="TrmE/GcvT-like"/>
</dbReference>
<dbReference type="PANTHER" id="PTHR43757:SF2">
    <property type="entry name" value="AMINOMETHYLTRANSFERASE, MITOCHONDRIAL"/>
    <property type="match status" value="1"/>
</dbReference>
<proteinExistence type="predicted"/>
<gene>
    <name evidence="3" type="ORF">SAMN05443668_13016</name>
</gene>
<sequence length="454" mass="50517">MPDFDWMGDTGGLTPTDTVQDGLDKAGGPMQLLWKPNVPPIQVPRVPAEFVGWAQEQLAWEEGVALLEVSHHMTDLFIEGPDAVRLLSAVSANNYQKFAVGQAKQLITVSEEGWLIQDAILTRTAADRFIVTGIGTAHNWIAFHAQRDTYDVDLTWDYSSDIRQGDPVLFRLQIQGPKAGPLIHKLFKDTLDDVKFFHYGTVSLDGREFYALRHGMTGQPGFEFFGPWEHHDFVRDALLDAGEDLGIVQVGGRAYYTAGVDSGWLATPVPAIYTSAGMDEFRRHTSVFSYEGMAALRGSFYSPNIEDYYVNPYELGYGRSISFDHEFIGREALRTQKDAVRRTKVTLVWNREDLDRVFGADRGLVHSYTKDRVEIGSDLVGISEYAASSARDGLVHSIARVDTQHAAPGTEVTIVWGEHPGPTGVADPGAFQRIRAVVQPAPYNEYARTGYRDK</sequence>
<accession>A0A1M7RNM7</accession>
<evidence type="ECO:0000313" key="3">
    <source>
        <dbReference type="EMBL" id="SHN47913.1"/>
    </source>
</evidence>
<dbReference type="InterPro" id="IPR006222">
    <property type="entry name" value="GCVT_N"/>
</dbReference>
<evidence type="ECO:0000256" key="1">
    <source>
        <dbReference type="PIRSR" id="PIRSR006487-1"/>
    </source>
</evidence>
<dbReference type="RefSeq" id="WP_218618110.1">
    <property type="nucleotide sequence ID" value="NZ_FRCS01000030.1"/>
</dbReference>
<dbReference type="PANTHER" id="PTHR43757">
    <property type="entry name" value="AMINOMETHYLTRANSFERASE"/>
    <property type="match status" value="1"/>
</dbReference>
<dbReference type="SUPFAM" id="SSF103025">
    <property type="entry name" value="Folate-binding domain"/>
    <property type="match status" value="1"/>
</dbReference>
<feature type="binding site" evidence="1">
    <location>
        <position position="223"/>
    </location>
    <ligand>
        <name>substrate</name>
    </ligand>
</feature>
<dbReference type="Gene3D" id="3.30.1360.120">
    <property type="entry name" value="Probable tRNA modification gtpase trme, domain 1"/>
    <property type="match status" value="1"/>
</dbReference>
<dbReference type="EMBL" id="FRCS01000030">
    <property type="protein sequence ID" value="SHN47913.1"/>
    <property type="molecule type" value="Genomic_DNA"/>
</dbReference>
<feature type="domain" description="GCVT N-terminal" evidence="2">
    <location>
        <begin position="50"/>
        <end position="264"/>
    </location>
</feature>
<dbReference type="AlphaFoldDB" id="A0A1M7RNM7"/>
<protein>
    <submittedName>
        <fullName evidence="3">Glycine cleavage system T protein (Aminomethyltransferase)</fullName>
    </submittedName>
</protein>
<dbReference type="GO" id="GO:0008168">
    <property type="term" value="F:methyltransferase activity"/>
    <property type="evidence" value="ECO:0007669"/>
    <property type="project" value="UniProtKB-KW"/>
</dbReference>
<dbReference type="Pfam" id="PF01571">
    <property type="entry name" value="GCV_T"/>
    <property type="match status" value="1"/>
</dbReference>